<comment type="function">
    <text evidence="5">Catalyzes the conversion of chorismate to isochorismate.</text>
</comment>
<dbReference type="InterPro" id="IPR044250">
    <property type="entry name" value="MenF-like"/>
</dbReference>
<sequence>MLNLTAAITSLQQQVIQAQPEQTRISVNLQPLNSTELIEWLGAQVLFPQFYWQSRDGDEEVVALGQCCHCHDVSLAKTLFTQPQRMWGGQSFSRQQSRQKSSSKDTIHRNYYFLPQIELTRQQDHWQLSVNLPVAKQAMLDLGYDKAQLLASLASLIAPAPTPLPQSYKIESRHHYPEFKQWSHLVTKALTAIDDQYFAKVVLARKTVLTLNRPLSATQFLQQSRQVNQQCFHFIFAIYADDYFVGSTPERLFSRDFDNLHTEALAGTAARSLDDTEDRALANWLLNDEKNRYENRLVIDDLLSRLQSRCRTLQVERRPELIQLRKVQHLKHKIDGQLVAGIDDAELLTSLQPTAAIAGLPRRPALDFIADNEPFDRGWYSGALGYIGQQQSEFCVAIRSARVLGHELQLFAGAGIVPGSDPQSEWQELERKTATLLTLLEPDSHGYRDDRMYPNKNNKHVLANQFTPEQQRA</sequence>
<dbReference type="GO" id="GO:0008909">
    <property type="term" value="F:isochorismate synthase activity"/>
    <property type="evidence" value="ECO:0007669"/>
    <property type="project" value="UniProtKB-UniRule"/>
</dbReference>
<name>A0A5J6WLG3_MORMI</name>
<feature type="active site" description="Proton acceptor" evidence="5">
    <location>
        <position position="200"/>
    </location>
</feature>
<comment type="cofactor">
    <cofactor evidence="5">
        <name>Mg(2+)</name>
        <dbReference type="ChEBI" id="CHEBI:18420"/>
    </cofactor>
</comment>
<evidence type="ECO:0000256" key="3">
    <source>
        <dbReference type="ARBA" id="ARBA00022842"/>
    </source>
</evidence>
<comment type="similarity">
    <text evidence="2 5">Belongs to the isochorismate synthase family.</text>
</comment>
<protein>
    <recommendedName>
        <fullName evidence="5">Isochorismate synthase MenF</fullName>
        <ecNumber evidence="5">5.4.4.2</ecNumber>
    </recommendedName>
    <alternativeName>
        <fullName evidence="5">Isochorismate mutase</fullName>
    </alternativeName>
</protein>
<keyword evidence="3 5" id="KW-0460">Magnesium</keyword>
<keyword evidence="8" id="KW-1185">Reference proteome</keyword>
<dbReference type="KEGG" id="mmaa:FR932_09770"/>
<feature type="binding site" evidence="5">
    <location>
        <position position="428"/>
    </location>
    <ligand>
        <name>Mg(2+)</name>
        <dbReference type="ChEBI" id="CHEBI:18420"/>
    </ligand>
</feature>
<dbReference type="Gene3D" id="3.60.120.10">
    <property type="entry name" value="Anthranilate synthase"/>
    <property type="match status" value="1"/>
</dbReference>
<dbReference type="RefSeq" id="WP_019443166.1">
    <property type="nucleotide sequence ID" value="NZ_ALOE01000044.1"/>
</dbReference>
<dbReference type="GO" id="GO:0009234">
    <property type="term" value="P:menaquinone biosynthetic process"/>
    <property type="evidence" value="ECO:0007669"/>
    <property type="project" value="UniProtKB-UniRule"/>
</dbReference>
<feature type="domain" description="Chorismate-utilising enzyme C-terminal" evidence="6">
    <location>
        <begin position="180"/>
        <end position="432"/>
    </location>
</feature>
<proteinExistence type="inferred from homology"/>
<dbReference type="AlphaFoldDB" id="A0A5J6WLG3"/>
<dbReference type="InterPro" id="IPR004561">
    <property type="entry name" value="IsoChor_synthase"/>
</dbReference>
<evidence type="ECO:0000256" key="2">
    <source>
        <dbReference type="ARBA" id="ARBA00005297"/>
    </source>
</evidence>
<dbReference type="InterPro" id="IPR015890">
    <property type="entry name" value="Chorismate_C"/>
</dbReference>
<dbReference type="UniPathway" id="UPA01057">
    <property type="reaction ID" value="UER00163"/>
</dbReference>
<dbReference type="OrthoDB" id="9806579at2"/>
<evidence type="ECO:0000256" key="4">
    <source>
        <dbReference type="ARBA" id="ARBA00023235"/>
    </source>
</evidence>
<dbReference type="Pfam" id="PF00425">
    <property type="entry name" value="Chorismate_bind"/>
    <property type="match status" value="1"/>
</dbReference>
<accession>A0A5J6WLG3</accession>
<dbReference type="Proteomes" id="UP000327424">
    <property type="component" value="Chromosome"/>
</dbReference>
<dbReference type="EC" id="5.4.4.2" evidence="5"/>
<gene>
    <name evidence="5" type="primary">menF</name>
    <name evidence="7" type="ORF">FR932_09770</name>
</gene>
<dbReference type="PANTHER" id="PTHR47253:SF4">
    <property type="entry name" value="ISOCHORISMATE SYNTHASE 2, CHLOROPLASTIC"/>
    <property type="match status" value="1"/>
</dbReference>
<dbReference type="SUPFAM" id="SSF56322">
    <property type="entry name" value="ADC synthase"/>
    <property type="match status" value="1"/>
</dbReference>
<keyword evidence="4 5" id="KW-0413">Isomerase</keyword>
<evidence type="ECO:0000313" key="8">
    <source>
        <dbReference type="Proteomes" id="UP000327424"/>
    </source>
</evidence>
<evidence type="ECO:0000256" key="5">
    <source>
        <dbReference type="HAMAP-Rule" id="MF_01935"/>
    </source>
</evidence>
<dbReference type="InterPro" id="IPR034681">
    <property type="entry name" value="MenF"/>
</dbReference>
<dbReference type="EMBL" id="CP044399">
    <property type="protein sequence ID" value="QFI38118.1"/>
    <property type="molecule type" value="Genomic_DNA"/>
</dbReference>
<dbReference type="HAMAP" id="MF_01935">
    <property type="entry name" value="MenF"/>
    <property type="match status" value="1"/>
</dbReference>
<reference evidence="7 8" key="1">
    <citation type="submission" date="2019-09" db="EMBL/GenBank/DDBJ databases">
        <title>Hybrid Assembly of the complete Genome of the Deep-Sea Bacterium Moritella marina from long Nanopore and Illumina reads.</title>
        <authorList>
            <person name="Magin S."/>
            <person name="Georgoulis A."/>
            <person name="Papadimitriou K."/>
            <person name="Iliakis G."/>
            <person name="Vorgias C.E."/>
        </authorList>
    </citation>
    <scope>NUCLEOTIDE SEQUENCE [LARGE SCALE GENOMIC DNA]</scope>
    <source>
        <strain evidence="7 8">MP-1</strain>
    </source>
</reference>
<evidence type="ECO:0000259" key="6">
    <source>
        <dbReference type="Pfam" id="PF00425"/>
    </source>
</evidence>
<dbReference type="UniPathway" id="UPA00079"/>
<evidence type="ECO:0000313" key="7">
    <source>
        <dbReference type="EMBL" id="QFI38118.1"/>
    </source>
</evidence>
<feature type="binding site" evidence="5">
    <location>
        <position position="294"/>
    </location>
    <ligand>
        <name>Mg(2+)</name>
        <dbReference type="ChEBI" id="CHEBI:18420"/>
    </ligand>
</feature>
<dbReference type="InterPro" id="IPR005801">
    <property type="entry name" value="ADC_synthase"/>
</dbReference>
<organism evidence="7 8">
    <name type="scientific">Moritella marina ATCC 15381</name>
    <dbReference type="NCBI Taxonomy" id="1202962"/>
    <lineage>
        <taxon>Bacteria</taxon>
        <taxon>Pseudomonadati</taxon>
        <taxon>Pseudomonadota</taxon>
        <taxon>Gammaproteobacteria</taxon>
        <taxon>Alteromonadales</taxon>
        <taxon>Moritellaceae</taxon>
        <taxon>Moritella</taxon>
    </lineage>
</organism>
<feature type="active site" description="Proton donor" evidence="5">
    <location>
        <position position="250"/>
    </location>
</feature>
<comment type="pathway">
    <text evidence="5">Quinol/quinone metabolism; menaquinone biosynthesis.</text>
</comment>
<keyword evidence="5" id="KW-0479">Metal-binding</keyword>
<keyword evidence="5" id="KW-0474">Menaquinone biosynthesis</keyword>
<comment type="catalytic activity">
    <reaction evidence="1 5">
        <text>chorismate = isochorismate</text>
        <dbReference type="Rhea" id="RHEA:18985"/>
        <dbReference type="ChEBI" id="CHEBI:29748"/>
        <dbReference type="ChEBI" id="CHEBI:29780"/>
        <dbReference type="EC" id="5.4.4.2"/>
    </reaction>
</comment>
<dbReference type="PANTHER" id="PTHR47253">
    <property type="match status" value="1"/>
</dbReference>
<dbReference type="NCBIfam" id="TIGR00543">
    <property type="entry name" value="isochor_syn"/>
    <property type="match status" value="1"/>
</dbReference>
<comment type="pathway">
    <text evidence="5">Quinol/quinone metabolism; 1,4-dihydroxy-2-naphthoate biosynthesis; 1,4-dihydroxy-2-naphthoate from chorismate: step 1/7.</text>
</comment>
<evidence type="ECO:0000256" key="1">
    <source>
        <dbReference type="ARBA" id="ARBA00000799"/>
    </source>
</evidence>
<dbReference type="GO" id="GO:0000287">
    <property type="term" value="F:magnesium ion binding"/>
    <property type="evidence" value="ECO:0007669"/>
    <property type="project" value="UniProtKB-UniRule"/>
</dbReference>